<dbReference type="Pfam" id="PF00725">
    <property type="entry name" value="3HCDH"/>
    <property type="match status" value="2"/>
</dbReference>
<keyword evidence="11" id="KW-0456">Lyase</keyword>
<dbReference type="InterPro" id="IPR006180">
    <property type="entry name" value="3-OHacyl-CoA_DH_CS"/>
</dbReference>
<keyword evidence="10" id="KW-0413">Isomerase</keyword>
<feature type="domain" description="3-hydroxyacyl-CoA dehydrogenase NAD binding" evidence="15">
    <location>
        <begin position="318"/>
        <end position="496"/>
    </location>
</feature>
<dbReference type="GO" id="GO:0036125">
    <property type="term" value="C:fatty acid beta-oxidation multienzyme complex"/>
    <property type="evidence" value="ECO:0007669"/>
    <property type="project" value="InterPro"/>
</dbReference>
<evidence type="ECO:0000256" key="2">
    <source>
        <dbReference type="ARBA" id="ARBA00007005"/>
    </source>
</evidence>
<protein>
    <recommendedName>
        <fullName evidence="4">enoyl-CoA hydratase</fullName>
        <ecNumber evidence="4">4.2.1.17</ecNumber>
    </recommendedName>
</protein>
<dbReference type="Gene3D" id="3.40.50.720">
    <property type="entry name" value="NAD(P)-binding Rossmann-like Domain"/>
    <property type="match status" value="1"/>
</dbReference>
<dbReference type="GO" id="GO:0008692">
    <property type="term" value="F:3-hydroxybutyryl-CoA epimerase activity"/>
    <property type="evidence" value="ECO:0007669"/>
    <property type="project" value="InterPro"/>
</dbReference>
<evidence type="ECO:0000256" key="8">
    <source>
        <dbReference type="ARBA" id="ARBA00023027"/>
    </source>
</evidence>
<dbReference type="UniPathway" id="UPA00659"/>
<dbReference type="InterPro" id="IPR006108">
    <property type="entry name" value="3HC_DH_C"/>
</dbReference>
<dbReference type="InterPro" id="IPR012799">
    <property type="entry name" value="FadB"/>
</dbReference>
<evidence type="ECO:0000313" key="16">
    <source>
        <dbReference type="EMBL" id="PLW84094.1"/>
    </source>
</evidence>
<evidence type="ECO:0000256" key="7">
    <source>
        <dbReference type="ARBA" id="ARBA00023002"/>
    </source>
</evidence>
<evidence type="ECO:0000256" key="6">
    <source>
        <dbReference type="ARBA" id="ARBA00022963"/>
    </source>
</evidence>
<dbReference type="InterPro" id="IPR008927">
    <property type="entry name" value="6-PGluconate_DH-like_C_sf"/>
</dbReference>
<dbReference type="Gene3D" id="3.90.226.10">
    <property type="entry name" value="2-enoyl-CoA Hydratase, Chain A, domain 1"/>
    <property type="match status" value="1"/>
</dbReference>
<name>A0A2N5Y6R8_9GAMM</name>
<feature type="domain" description="3-hydroxyacyl-CoA dehydrogenase C-terminal" evidence="14">
    <location>
        <begin position="498"/>
        <end position="593"/>
    </location>
</feature>
<keyword evidence="5" id="KW-0276">Fatty acid metabolism</keyword>
<dbReference type="GO" id="GO:0006635">
    <property type="term" value="P:fatty acid beta-oxidation"/>
    <property type="evidence" value="ECO:0007669"/>
    <property type="project" value="UniProtKB-UniPathway"/>
</dbReference>
<keyword evidence="8" id="KW-0520">NAD</keyword>
<keyword evidence="6" id="KW-0442">Lipid degradation</keyword>
<dbReference type="Proteomes" id="UP000234845">
    <property type="component" value="Unassembled WGS sequence"/>
</dbReference>
<evidence type="ECO:0000256" key="4">
    <source>
        <dbReference type="ARBA" id="ARBA00012076"/>
    </source>
</evidence>
<dbReference type="Pfam" id="PF00378">
    <property type="entry name" value="ECH_1"/>
    <property type="match status" value="1"/>
</dbReference>
<evidence type="ECO:0000256" key="9">
    <source>
        <dbReference type="ARBA" id="ARBA00023098"/>
    </source>
</evidence>
<evidence type="ECO:0000313" key="17">
    <source>
        <dbReference type="Proteomes" id="UP000234845"/>
    </source>
</evidence>
<evidence type="ECO:0000256" key="3">
    <source>
        <dbReference type="ARBA" id="ARBA00008750"/>
    </source>
</evidence>
<evidence type="ECO:0000259" key="14">
    <source>
        <dbReference type="Pfam" id="PF00725"/>
    </source>
</evidence>
<dbReference type="NCBIfam" id="TIGR02437">
    <property type="entry name" value="FadB"/>
    <property type="match status" value="1"/>
</dbReference>
<dbReference type="SUPFAM" id="SSF52096">
    <property type="entry name" value="ClpP/crotonase"/>
    <property type="match status" value="1"/>
</dbReference>
<evidence type="ECO:0000256" key="11">
    <source>
        <dbReference type="ARBA" id="ARBA00023239"/>
    </source>
</evidence>
<dbReference type="RefSeq" id="WP_101519730.1">
    <property type="nucleotide sequence ID" value="NZ_PKLZ01000001.1"/>
</dbReference>
<comment type="catalytic activity">
    <reaction evidence="13">
        <text>a (3S)-3-hydroxyacyl-CoA + NAD(+) = a 3-oxoacyl-CoA + NADH + H(+)</text>
        <dbReference type="Rhea" id="RHEA:22432"/>
        <dbReference type="ChEBI" id="CHEBI:15378"/>
        <dbReference type="ChEBI" id="CHEBI:57318"/>
        <dbReference type="ChEBI" id="CHEBI:57540"/>
        <dbReference type="ChEBI" id="CHEBI:57945"/>
        <dbReference type="ChEBI" id="CHEBI:90726"/>
        <dbReference type="EC" id="1.1.1.35"/>
    </reaction>
</comment>
<dbReference type="SUPFAM" id="SSF48179">
    <property type="entry name" value="6-phosphogluconate dehydrogenase C-terminal domain-like"/>
    <property type="match status" value="2"/>
</dbReference>
<feature type="domain" description="3-hydroxyacyl-CoA dehydrogenase C-terminal" evidence="14">
    <location>
        <begin position="628"/>
        <end position="693"/>
    </location>
</feature>
<proteinExistence type="inferred from homology"/>
<dbReference type="SUPFAM" id="SSF51735">
    <property type="entry name" value="NAD(P)-binding Rossmann-fold domains"/>
    <property type="match status" value="1"/>
</dbReference>
<dbReference type="PANTHER" id="PTHR43612">
    <property type="entry name" value="TRIFUNCTIONAL ENZYME SUBUNIT ALPHA"/>
    <property type="match status" value="1"/>
</dbReference>
<comment type="similarity">
    <text evidence="3">In the N-terminal section; belongs to the enoyl-CoA hydratase/isomerase family.</text>
</comment>
<evidence type="ECO:0000256" key="13">
    <source>
        <dbReference type="ARBA" id="ARBA00049556"/>
    </source>
</evidence>
<dbReference type="AlphaFoldDB" id="A0A2N5Y6R8"/>
<keyword evidence="17" id="KW-1185">Reference proteome</keyword>
<dbReference type="GO" id="GO:0070403">
    <property type="term" value="F:NAD+ binding"/>
    <property type="evidence" value="ECO:0007669"/>
    <property type="project" value="InterPro"/>
</dbReference>
<gene>
    <name evidence="16" type="ORF">CWI75_01720</name>
</gene>
<sequence length="715" mass="77027">MIYQSDALTIDRLDGDIAELNFNLKGESVNKFDQATVSSLAAALDKLEGETGIKGLLVTSGKPVFIVGADITEFTGLFDAGADEIKGFTSANNANLNRLQNLPFPSCVAINGFALGGGFELCLACDFRVMSTAAKVGLPETKLGILPGWGGTVRLPRIIGVDEAATWIATAQEQRADKAMKVGAVDAVAEPEQLRAVALATLNNAVAGTLDYSARRQAKSSPLPLNDTEATMAFFTMKSMVQQQAGRNYPAPVKAVDVIEQARGMGLEEALQVEAQGFAELATTPVAAALVGVFLADQLLGKKARDWEKKADRKVARAAVLGAGIMGGGIAYQSAYKGVPILMKDINQEGLDLGLKEANKLLAKRVDRGRMSATEMGAVLNSIDPTLTYSGFDAVDIVVEAVVENAKVKHAVLAETEKHISDDTILASNTSTISITSLAEALSRPENFCGMHFFNPVHAMPLVEVIRGEKTSDHAVARTVAYANKMGKKAVVVKDCPGFLVNRVLFPYFDGFSKLLRDGADFQAVDKVMERWGWPMGPAYLMDVVGIDTGVHASAVMAEGFPDRMQLDFKSAPEVMFENQRYGQKNGKGFYAYVPDKRGKPQKTVSEETYKLMEPVVGERTEFADEDIVARMMLPMATEMARCLEEGIVGTPAEADLALLYGLGFPPFRGGVFRWMDTVGLDYIAAMSDKYADLGKVYEITEGMRAKLASGATYY</sequence>
<accession>A0A2N5Y6R8</accession>
<dbReference type="InterPro" id="IPR029045">
    <property type="entry name" value="ClpP/crotonase-like_dom_sf"/>
</dbReference>
<keyword evidence="7" id="KW-0560">Oxidoreductase</keyword>
<dbReference type="PANTHER" id="PTHR43612:SF3">
    <property type="entry name" value="TRIFUNCTIONAL ENZYME SUBUNIT ALPHA, MITOCHONDRIAL"/>
    <property type="match status" value="1"/>
</dbReference>
<dbReference type="EC" id="4.2.1.17" evidence="4"/>
<dbReference type="Pfam" id="PF02737">
    <property type="entry name" value="3HCDH_N"/>
    <property type="match status" value="1"/>
</dbReference>
<evidence type="ECO:0000259" key="15">
    <source>
        <dbReference type="Pfam" id="PF02737"/>
    </source>
</evidence>
<dbReference type="InterPro" id="IPR036291">
    <property type="entry name" value="NAD(P)-bd_dom_sf"/>
</dbReference>
<keyword evidence="9" id="KW-0443">Lipid metabolism</keyword>
<evidence type="ECO:0000256" key="5">
    <source>
        <dbReference type="ARBA" id="ARBA00022832"/>
    </source>
</evidence>
<dbReference type="PROSITE" id="PS00067">
    <property type="entry name" value="3HCDH"/>
    <property type="match status" value="1"/>
</dbReference>
<reference evidence="17" key="1">
    <citation type="submission" date="2017-11" db="EMBL/GenBank/DDBJ databases">
        <title>The draft genome sequence of Chromatocurvus sp. F02.</title>
        <authorList>
            <person name="Du Z.-J."/>
            <person name="Chang Y.-Q."/>
        </authorList>
    </citation>
    <scope>NUCLEOTIDE SEQUENCE [LARGE SCALE GENOMIC DNA]</scope>
    <source>
        <strain evidence="17">F02</strain>
    </source>
</reference>
<dbReference type="EMBL" id="PKLZ01000001">
    <property type="protein sequence ID" value="PLW84094.1"/>
    <property type="molecule type" value="Genomic_DNA"/>
</dbReference>
<comment type="caution">
    <text evidence="16">The sequence shown here is derived from an EMBL/GenBank/DDBJ whole genome shotgun (WGS) entry which is preliminary data.</text>
</comment>
<dbReference type="GO" id="GO:0016509">
    <property type="term" value="F:long-chain (3S)-3-hydroxyacyl-CoA dehydrogenase (NAD+) activity"/>
    <property type="evidence" value="ECO:0007669"/>
    <property type="project" value="TreeGrafter"/>
</dbReference>
<evidence type="ECO:0000256" key="12">
    <source>
        <dbReference type="ARBA" id="ARBA00023268"/>
    </source>
</evidence>
<dbReference type="Gene3D" id="1.10.1040.50">
    <property type="match status" value="1"/>
</dbReference>
<dbReference type="NCBIfam" id="NF008727">
    <property type="entry name" value="PRK11730.1"/>
    <property type="match status" value="1"/>
</dbReference>
<dbReference type="InterPro" id="IPR001753">
    <property type="entry name" value="Enoyl-CoA_hydra/iso"/>
</dbReference>
<comment type="similarity">
    <text evidence="2">In the central section; belongs to the 3-hydroxyacyl-CoA dehydrogenase family.</text>
</comment>
<keyword evidence="12" id="KW-0511">Multifunctional enzyme</keyword>
<evidence type="ECO:0000256" key="10">
    <source>
        <dbReference type="ARBA" id="ARBA00023235"/>
    </source>
</evidence>
<dbReference type="InterPro" id="IPR006176">
    <property type="entry name" value="3-OHacyl-CoA_DH_NAD-bd"/>
</dbReference>
<dbReference type="FunFam" id="3.40.50.720:FF:000009">
    <property type="entry name" value="Fatty oxidation complex, alpha subunit"/>
    <property type="match status" value="1"/>
</dbReference>
<organism evidence="16 17">
    <name type="scientific">Kineobactrum sediminis</name>
    <dbReference type="NCBI Taxonomy" id="1905677"/>
    <lineage>
        <taxon>Bacteria</taxon>
        <taxon>Pseudomonadati</taxon>
        <taxon>Pseudomonadota</taxon>
        <taxon>Gammaproteobacteria</taxon>
        <taxon>Cellvibrionales</taxon>
        <taxon>Halieaceae</taxon>
        <taxon>Kineobactrum</taxon>
    </lineage>
</organism>
<dbReference type="GO" id="GO:0004300">
    <property type="term" value="F:enoyl-CoA hydratase activity"/>
    <property type="evidence" value="ECO:0007669"/>
    <property type="project" value="UniProtKB-EC"/>
</dbReference>
<comment type="pathway">
    <text evidence="1">Lipid metabolism; fatty acid beta-oxidation.</text>
</comment>
<dbReference type="GO" id="GO:0004165">
    <property type="term" value="F:delta(3)-delta(2)-enoyl-CoA isomerase activity"/>
    <property type="evidence" value="ECO:0007669"/>
    <property type="project" value="InterPro"/>
</dbReference>
<evidence type="ECO:0000256" key="1">
    <source>
        <dbReference type="ARBA" id="ARBA00005005"/>
    </source>
</evidence>
<dbReference type="CDD" id="cd06558">
    <property type="entry name" value="crotonase-like"/>
    <property type="match status" value="1"/>
</dbReference>
<dbReference type="OrthoDB" id="5389341at2"/>
<dbReference type="InterPro" id="IPR050136">
    <property type="entry name" value="FA_oxidation_alpha_subunit"/>
</dbReference>